<dbReference type="EMBL" id="LAZR01002948">
    <property type="protein sequence ID" value="KKN23692.1"/>
    <property type="molecule type" value="Genomic_DNA"/>
</dbReference>
<evidence type="ECO:0000313" key="1">
    <source>
        <dbReference type="EMBL" id="KKN23692.1"/>
    </source>
</evidence>
<gene>
    <name evidence="1" type="ORF">LCGC14_0902510</name>
</gene>
<dbReference type="AlphaFoldDB" id="A0A0F9PGR4"/>
<accession>A0A0F9PGR4</accession>
<sequence>MTTRKQLRLSLELTQADMKVMRMRITEYDSEAVMEIAKDIEARMGSIVADMENEGIAVAVQVGHNGGDSPIGDI</sequence>
<proteinExistence type="predicted"/>
<protein>
    <submittedName>
        <fullName evidence="1">Uncharacterized protein</fullName>
    </submittedName>
</protein>
<name>A0A0F9PGR4_9ZZZZ</name>
<reference evidence="1" key="1">
    <citation type="journal article" date="2015" name="Nature">
        <title>Complex archaea that bridge the gap between prokaryotes and eukaryotes.</title>
        <authorList>
            <person name="Spang A."/>
            <person name="Saw J.H."/>
            <person name="Jorgensen S.L."/>
            <person name="Zaremba-Niedzwiedzka K."/>
            <person name="Martijn J."/>
            <person name="Lind A.E."/>
            <person name="van Eijk R."/>
            <person name="Schleper C."/>
            <person name="Guy L."/>
            <person name="Ettema T.J."/>
        </authorList>
    </citation>
    <scope>NUCLEOTIDE SEQUENCE</scope>
</reference>
<comment type="caution">
    <text evidence="1">The sequence shown here is derived from an EMBL/GenBank/DDBJ whole genome shotgun (WGS) entry which is preliminary data.</text>
</comment>
<organism evidence="1">
    <name type="scientific">marine sediment metagenome</name>
    <dbReference type="NCBI Taxonomy" id="412755"/>
    <lineage>
        <taxon>unclassified sequences</taxon>
        <taxon>metagenomes</taxon>
        <taxon>ecological metagenomes</taxon>
    </lineage>
</organism>